<keyword evidence="9" id="KW-1185">Reference proteome</keyword>
<evidence type="ECO:0000256" key="5">
    <source>
        <dbReference type="PROSITE-ProRule" id="PRU00042"/>
    </source>
</evidence>
<keyword evidence="1" id="KW-0479">Metal-binding</keyword>
<dbReference type="EMBL" id="CAQQ02394203">
    <property type="status" value="NOT_ANNOTATED_CDS"/>
    <property type="molecule type" value="Genomic_DNA"/>
</dbReference>
<sequence>MQLRIIPISELKSKFYNIPFIEVEDDSILKIEKLYISDDGTVFGSTRKEFDFISIEEKEIEVNSELSSNSDHSEYLPTNDEDVESEKETNENSDSEKPDKENIDEFLLEPPRSKMESVINFLEDGKFECKECGKQSTFLGGLYRHTDSHLQRSTLCPVCGKTFKSAAILQYHLSSSDHSDLIPSEKPSKILCCQYSQSNMKNHRNRYKCSDEGLVFPAYANNGRWIKKKTDKPPTTKRKGKARKHINGFVCESCDLKFSSSSRLSIHNAMHHLEKKLNCPDCKQKFSTEFLLRRHLDKHLQFCKCQKCGKSVRRSYILIHEKKCGNNKKKK</sequence>
<feature type="domain" description="C2H2-type" evidence="7">
    <location>
        <begin position="154"/>
        <end position="183"/>
    </location>
</feature>
<dbReference type="GO" id="GO:0000981">
    <property type="term" value="F:DNA-binding transcription factor activity, RNA polymerase II-specific"/>
    <property type="evidence" value="ECO:0007669"/>
    <property type="project" value="TreeGrafter"/>
</dbReference>
<evidence type="ECO:0000256" key="4">
    <source>
        <dbReference type="ARBA" id="ARBA00022833"/>
    </source>
</evidence>
<evidence type="ECO:0000256" key="6">
    <source>
        <dbReference type="SAM" id="MobiDB-lite"/>
    </source>
</evidence>
<reference evidence="9" key="1">
    <citation type="submission" date="2013-02" db="EMBL/GenBank/DDBJ databases">
        <authorList>
            <person name="Hughes D."/>
        </authorList>
    </citation>
    <scope>NUCLEOTIDE SEQUENCE</scope>
    <source>
        <strain>Durham</strain>
        <strain evidence="9">NC isolate 2 -- Noor lab</strain>
    </source>
</reference>
<evidence type="ECO:0000313" key="9">
    <source>
        <dbReference type="Proteomes" id="UP000015102"/>
    </source>
</evidence>
<dbReference type="GO" id="GO:0008270">
    <property type="term" value="F:zinc ion binding"/>
    <property type="evidence" value="ECO:0007669"/>
    <property type="project" value="UniProtKB-KW"/>
</dbReference>
<dbReference type="InterPro" id="IPR036236">
    <property type="entry name" value="Znf_C2H2_sf"/>
</dbReference>
<dbReference type="Pfam" id="PF00096">
    <property type="entry name" value="zf-C2H2"/>
    <property type="match status" value="1"/>
</dbReference>
<dbReference type="OMA" id="ANNGRWI"/>
<evidence type="ECO:0000256" key="1">
    <source>
        <dbReference type="ARBA" id="ARBA00022723"/>
    </source>
</evidence>
<dbReference type="PROSITE" id="PS50157">
    <property type="entry name" value="ZINC_FINGER_C2H2_2"/>
    <property type="match status" value="4"/>
</dbReference>
<feature type="domain" description="C2H2-type" evidence="7">
    <location>
        <begin position="249"/>
        <end position="276"/>
    </location>
</feature>
<evidence type="ECO:0000259" key="7">
    <source>
        <dbReference type="PROSITE" id="PS50157"/>
    </source>
</evidence>
<dbReference type="EnsemblMetazoa" id="MESCA003992-RA">
    <property type="protein sequence ID" value="MESCA003992-PA"/>
    <property type="gene ID" value="MESCA003992"/>
</dbReference>
<dbReference type="Proteomes" id="UP000015102">
    <property type="component" value="Unassembled WGS sequence"/>
</dbReference>
<dbReference type="STRING" id="36166.T1GKG9"/>
<feature type="compositionally biased region" description="Basic and acidic residues" evidence="6">
    <location>
        <begin position="86"/>
        <end position="103"/>
    </location>
</feature>
<dbReference type="InterPro" id="IPR013087">
    <property type="entry name" value="Znf_C2H2_type"/>
</dbReference>
<reference evidence="8" key="2">
    <citation type="submission" date="2015-06" db="UniProtKB">
        <authorList>
            <consortium name="EnsemblMetazoa"/>
        </authorList>
    </citation>
    <scope>IDENTIFICATION</scope>
</reference>
<dbReference type="AlphaFoldDB" id="T1GKG9"/>
<evidence type="ECO:0000256" key="3">
    <source>
        <dbReference type="ARBA" id="ARBA00022771"/>
    </source>
</evidence>
<accession>T1GKG9</accession>
<dbReference type="SUPFAM" id="SSF57667">
    <property type="entry name" value="beta-beta-alpha zinc fingers"/>
    <property type="match status" value="2"/>
</dbReference>
<dbReference type="PANTHER" id="PTHR24409:SF295">
    <property type="entry name" value="AZ2-RELATED"/>
    <property type="match status" value="1"/>
</dbReference>
<dbReference type="Pfam" id="PF12874">
    <property type="entry name" value="zf-met"/>
    <property type="match status" value="1"/>
</dbReference>
<dbReference type="Gene3D" id="3.30.160.60">
    <property type="entry name" value="Classic Zinc Finger"/>
    <property type="match status" value="2"/>
</dbReference>
<keyword evidence="4" id="KW-0862">Zinc</keyword>
<keyword evidence="2" id="KW-0677">Repeat</keyword>
<dbReference type="PANTHER" id="PTHR24409">
    <property type="entry name" value="ZINC FINGER PROTEIN 142"/>
    <property type="match status" value="1"/>
</dbReference>
<dbReference type="HOGENOM" id="CLU_840174_0_0_1"/>
<proteinExistence type="predicted"/>
<dbReference type="GO" id="GO:0000977">
    <property type="term" value="F:RNA polymerase II transcription regulatory region sequence-specific DNA binding"/>
    <property type="evidence" value="ECO:0007669"/>
    <property type="project" value="TreeGrafter"/>
</dbReference>
<evidence type="ECO:0000313" key="8">
    <source>
        <dbReference type="EnsemblMetazoa" id="MESCA003992-PA"/>
    </source>
</evidence>
<organism evidence="8 9">
    <name type="scientific">Megaselia scalaris</name>
    <name type="common">Humpbacked fly</name>
    <name type="synonym">Phora scalaris</name>
    <dbReference type="NCBI Taxonomy" id="36166"/>
    <lineage>
        <taxon>Eukaryota</taxon>
        <taxon>Metazoa</taxon>
        <taxon>Ecdysozoa</taxon>
        <taxon>Arthropoda</taxon>
        <taxon>Hexapoda</taxon>
        <taxon>Insecta</taxon>
        <taxon>Pterygota</taxon>
        <taxon>Neoptera</taxon>
        <taxon>Endopterygota</taxon>
        <taxon>Diptera</taxon>
        <taxon>Brachycera</taxon>
        <taxon>Muscomorpha</taxon>
        <taxon>Platypezoidea</taxon>
        <taxon>Phoridae</taxon>
        <taxon>Megaseliini</taxon>
        <taxon>Megaselia</taxon>
    </lineage>
</organism>
<dbReference type="SMART" id="SM00355">
    <property type="entry name" value="ZnF_C2H2"/>
    <property type="match status" value="4"/>
</dbReference>
<name>T1GKG9_MEGSC</name>
<protein>
    <recommendedName>
        <fullName evidence="7">C2H2-type domain-containing protein</fullName>
    </recommendedName>
</protein>
<feature type="domain" description="C2H2-type" evidence="7">
    <location>
        <begin position="277"/>
        <end position="299"/>
    </location>
</feature>
<evidence type="ECO:0000256" key="2">
    <source>
        <dbReference type="ARBA" id="ARBA00022737"/>
    </source>
</evidence>
<dbReference type="GO" id="GO:0005634">
    <property type="term" value="C:nucleus"/>
    <property type="evidence" value="ECO:0007669"/>
    <property type="project" value="TreeGrafter"/>
</dbReference>
<dbReference type="PROSITE" id="PS00028">
    <property type="entry name" value="ZINC_FINGER_C2H2_1"/>
    <property type="match status" value="3"/>
</dbReference>
<keyword evidence="3 5" id="KW-0863">Zinc-finger</keyword>
<feature type="region of interest" description="Disordered" evidence="6">
    <location>
        <begin position="63"/>
        <end position="108"/>
    </location>
</feature>
<feature type="domain" description="C2H2-type" evidence="7">
    <location>
        <begin position="127"/>
        <end position="154"/>
    </location>
</feature>